<reference evidence="17 18" key="1">
    <citation type="submission" date="2023-12" db="EMBL/GenBank/DDBJ databases">
        <title>A high-quality genome assembly for Dillenia turbinata (Dilleniales).</title>
        <authorList>
            <person name="Chanderbali A."/>
        </authorList>
    </citation>
    <scope>NUCLEOTIDE SEQUENCE [LARGE SCALE GENOMIC DNA]</scope>
    <source>
        <strain evidence="17">LSX21</strain>
        <tissue evidence="17">Leaf</tissue>
    </source>
</reference>
<feature type="domain" description="Plastocyanin-like" evidence="15">
    <location>
        <begin position="362"/>
        <end position="495"/>
    </location>
</feature>
<evidence type="ECO:0000256" key="11">
    <source>
        <dbReference type="ARBA" id="ARBA00023180"/>
    </source>
</evidence>
<comment type="function">
    <text evidence="13">Lignin degradation and detoxification of lignin-derived products.</text>
</comment>
<comment type="catalytic activity">
    <reaction evidence="1 13">
        <text>4 hydroquinone + O2 = 4 benzosemiquinone + 2 H2O</text>
        <dbReference type="Rhea" id="RHEA:11276"/>
        <dbReference type="ChEBI" id="CHEBI:15377"/>
        <dbReference type="ChEBI" id="CHEBI:15379"/>
        <dbReference type="ChEBI" id="CHEBI:17594"/>
        <dbReference type="ChEBI" id="CHEBI:17977"/>
        <dbReference type="EC" id="1.10.3.2"/>
    </reaction>
</comment>
<keyword evidence="9 13" id="KW-0560">Oxidoreductase</keyword>
<dbReference type="InterPro" id="IPR008972">
    <property type="entry name" value="Cupredoxin"/>
</dbReference>
<evidence type="ECO:0000256" key="5">
    <source>
        <dbReference type="ARBA" id="ARBA00022523"/>
    </source>
</evidence>
<evidence type="ECO:0000256" key="2">
    <source>
        <dbReference type="ARBA" id="ARBA00004271"/>
    </source>
</evidence>
<comment type="cofactor">
    <cofactor evidence="13">
        <name>Cu cation</name>
        <dbReference type="ChEBI" id="CHEBI:23378"/>
    </cofactor>
    <text evidence="13">Binds 4 Cu cations per monomer.</text>
</comment>
<dbReference type="NCBIfam" id="TIGR03389">
    <property type="entry name" value="laccase"/>
    <property type="match status" value="1"/>
</dbReference>
<keyword evidence="11" id="KW-0325">Glycoprotein</keyword>
<keyword evidence="10 13" id="KW-0186">Copper</keyword>
<dbReference type="PANTHER" id="PTHR11709">
    <property type="entry name" value="MULTI-COPPER OXIDASE"/>
    <property type="match status" value="1"/>
</dbReference>
<feature type="chain" id="PRO_5042665334" description="Laccase" evidence="13">
    <location>
        <begin position="25"/>
        <end position="512"/>
    </location>
</feature>
<dbReference type="Pfam" id="PF00394">
    <property type="entry name" value="Cu-oxidase"/>
    <property type="match status" value="1"/>
</dbReference>
<dbReference type="InterPro" id="IPR017761">
    <property type="entry name" value="Laccase"/>
</dbReference>
<evidence type="ECO:0000313" key="17">
    <source>
        <dbReference type="EMBL" id="KAK6940093.1"/>
    </source>
</evidence>
<dbReference type="InterPro" id="IPR011707">
    <property type="entry name" value="Cu-oxidase-like_N"/>
</dbReference>
<dbReference type="SUPFAM" id="SSF49503">
    <property type="entry name" value="Cupredoxins"/>
    <property type="match status" value="3"/>
</dbReference>
<dbReference type="InterPro" id="IPR011706">
    <property type="entry name" value="Cu-oxidase_C"/>
</dbReference>
<dbReference type="EMBL" id="JBAMMX010000005">
    <property type="protein sequence ID" value="KAK6940093.1"/>
    <property type="molecule type" value="Genomic_DNA"/>
</dbReference>
<dbReference type="PROSITE" id="PS00080">
    <property type="entry name" value="MULTICOPPER_OXIDASE2"/>
    <property type="match status" value="1"/>
</dbReference>
<organism evidence="17 18">
    <name type="scientific">Dillenia turbinata</name>
    <dbReference type="NCBI Taxonomy" id="194707"/>
    <lineage>
        <taxon>Eukaryota</taxon>
        <taxon>Viridiplantae</taxon>
        <taxon>Streptophyta</taxon>
        <taxon>Embryophyta</taxon>
        <taxon>Tracheophyta</taxon>
        <taxon>Spermatophyta</taxon>
        <taxon>Magnoliopsida</taxon>
        <taxon>eudicotyledons</taxon>
        <taxon>Gunneridae</taxon>
        <taxon>Pentapetalae</taxon>
        <taxon>Dilleniales</taxon>
        <taxon>Dilleniaceae</taxon>
        <taxon>Dillenia</taxon>
    </lineage>
</organism>
<dbReference type="GO" id="GO:0005507">
    <property type="term" value="F:copper ion binding"/>
    <property type="evidence" value="ECO:0007669"/>
    <property type="project" value="InterPro"/>
</dbReference>
<evidence type="ECO:0000256" key="8">
    <source>
        <dbReference type="ARBA" id="ARBA00022737"/>
    </source>
</evidence>
<evidence type="ECO:0000256" key="7">
    <source>
        <dbReference type="ARBA" id="ARBA00022723"/>
    </source>
</evidence>
<dbReference type="InterPro" id="IPR001117">
    <property type="entry name" value="Cu-oxidase_2nd"/>
</dbReference>
<feature type="signal peptide" evidence="13">
    <location>
        <begin position="1"/>
        <end position="24"/>
    </location>
</feature>
<keyword evidence="7 13" id="KW-0479">Metal-binding</keyword>
<keyword evidence="18" id="KW-1185">Reference proteome</keyword>
<evidence type="ECO:0000256" key="1">
    <source>
        <dbReference type="ARBA" id="ARBA00000349"/>
    </source>
</evidence>
<evidence type="ECO:0000259" key="16">
    <source>
        <dbReference type="Pfam" id="PF07732"/>
    </source>
</evidence>
<dbReference type="FunFam" id="2.60.40.420:FF:000049">
    <property type="entry name" value="Laccase"/>
    <property type="match status" value="1"/>
</dbReference>
<dbReference type="AlphaFoldDB" id="A0AAN8W564"/>
<keyword evidence="12 13" id="KW-0439">Lignin degradation</keyword>
<comment type="similarity">
    <text evidence="3 13">Belongs to the multicopper oxidase family.</text>
</comment>
<dbReference type="PANTHER" id="PTHR11709:SF487">
    <property type="entry name" value="LACCASE"/>
    <property type="match status" value="1"/>
</dbReference>
<dbReference type="EC" id="1.10.3.2" evidence="4 13"/>
<dbReference type="InterPro" id="IPR034285">
    <property type="entry name" value="CuRO_2_LCC"/>
</dbReference>
<dbReference type="PROSITE" id="PS00079">
    <property type="entry name" value="MULTICOPPER_OXIDASE1"/>
    <property type="match status" value="1"/>
</dbReference>
<evidence type="ECO:0000256" key="9">
    <source>
        <dbReference type="ARBA" id="ARBA00023002"/>
    </source>
</evidence>
<dbReference type="Pfam" id="PF07731">
    <property type="entry name" value="Cu-oxidase_2"/>
    <property type="match status" value="1"/>
</dbReference>
<feature type="domain" description="Plastocyanin-like" evidence="14">
    <location>
        <begin position="107"/>
        <end position="256"/>
    </location>
</feature>
<dbReference type="GO" id="GO:0052716">
    <property type="term" value="F:hydroquinone:oxygen oxidoreductase activity"/>
    <property type="evidence" value="ECO:0007669"/>
    <property type="project" value="UniProtKB-EC"/>
</dbReference>
<dbReference type="Proteomes" id="UP001370490">
    <property type="component" value="Unassembled WGS sequence"/>
</dbReference>
<keyword evidence="8 13" id="KW-0677">Repeat</keyword>
<evidence type="ECO:0000259" key="14">
    <source>
        <dbReference type="Pfam" id="PF00394"/>
    </source>
</evidence>
<dbReference type="CDD" id="cd13875">
    <property type="entry name" value="CuRO_2_LCC_plant"/>
    <property type="match status" value="1"/>
</dbReference>
<protein>
    <recommendedName>
        <fullName evidence="4 13">Laccase</fullName>
        <ecNumber evidence="4 13">1.10.3.2</ecNumber>
    </recommendedName>
    <alternativeName>
        <fullName evidence="13">Benzenediol:oxygen oxidoreductase</fullName>
    </alternativeName>
    <alternativeName>
        <fullName evidence="13">Diphenol oxidase</fullName>
    </alternativeName>
    <alternativeName>
        <fullName evidence="13">Urishiol oxidase</fullName>
    </alternativeName>
</protein>
<dbReference type="CDD" id="cd13897">
    <property type="entry name" value="CuRO_3_LCC_plant"/>
    <property type="match status" value="1"/>
</dbReference>
<dbReference type="GO" id="GO:0046274">
    <property type="term" value="P:lignin catabolic process"/>
    <property type="evidence" value="ECO:0007669"/>
    <property type="project" value="UniProtKB-KW"/>
</dbReference>
<evidence type="ECO:0000256" key="6">
    <source>
        <dbReference type="ARBA" id="ARBA00022525"/>
    </source>
</evidence>
<dbReference type="InterPro" id="IPR002355">
    <property type="entry name" value="Cu_oxidase_Cu_BS"/>
</dbReference>
<dbReference type="InterPro" id="IPR033138">
    <property type="entry name" value="Cu_oxidase_CS"/>
</dbReference>
<dbReference type="GO" id="GO:0048046">
    <property type="term" value="C:apoplast"/>
    <property type="evidence" value="ECO:0007669"/>
    <property type="project" value="UniProtKB-SubCell"/>
</dbReference>
<evidence type="ECO:0000256" key="12">
    <source>
        <dbReference type="ARBA" id="ARBA00023185"/>
    </source>
</evidence>
<evidence type="ECO:0000256" key="10">
    <source>
        <dbReference type="ARBA" id="ARBA00023008"/>
    </source>
</evidence>
<proteinExistence type="inferred from homology"/>
<evidence type="ECO:0000313" key="18">
    <source>
        <dbReference type="Proteomes" id="UP001370490"/>
    </source>
</evidence>
<evidence type="ECO:0000256" key="13">
    <source>
        <dbReference type="RuleBase" id="RU361119"/>
    </source>
</evidence>
<evidence type="ECO:0000259" key="15">
    <source>
        <dbReference type="Pfam" id="PF07731"/>
    </source>
</evidence>
<keyword evidence="6 13" id="KW-0964">Secreted</keyword>
<evidence type="ECO:0000256" key="3">
    <source>
        <dbReference type="ARBA" id="ARBA00010609"/>
    </source>
</evidence>
<evidence type="ECO:0000256" key="4">
    <source>
        <dbReference type="ARBA" id="ARBA00012297"/>
    </source>
</evidence>
<accession>A0AAN8W564</accession>
<name>A0AAN8W564_9MAGN</name>
<keyword evidence="13" id="KW-0732">Signal</keyword>
<dbReference type="Pfam" id="PF07732">
    <property type="entry name" value="Cu-oxidase_3"/>
    <property type="match status" value="1"/>
</dbReference>
<comment type="subcellular location">
    <subcellularLocation>
        <location evidence="2 13">Secreted</location>
        <location evidence="2 13">Extracellular space</location>
        <location evidence="2 13">Apoplast</location>
    </subcellularLocation>
</comment>
<keyword evidence="5 13" id="KW-0052">Apoplast</keyword>
<gene>
    <name evidence="17" type="ORF">RJ641_029624</name>
</gene>
<sequence length="512" mass="57273">MASFMKIFVLHILGLLLWSSIVAAKTHRHTHGVKMPRNPWSDGPEYITQCPIQPGHNFTQTVILSTEEGTLWWHAHSDWTRNTVHGAIVIYPKKGTSYPFPKPYAEIPVILGEWWKSQTMAIQEEALATGGDPNVSDAYTINGQPGDLYPCSRSDTFKLKVKQGKTYLLRMVNNVLQDLNFFAIANHKLTVVAVDASYVKPLTVDYITISPGQAMDVLLVANQQKNHYYMAAKAYESVFNISYDNTTTTALVEYIGNYTASSPPSLPYLPLYNDTSASVNFTGRLRSLASKRYPISVPTNITNKYFVTVSVNTFPCANNSCAGPNGTRLSASLNNISFQNPTIDILQAYYKKIGHVYDDDFPTFPPVLFNFTADYQYLPYEIPEKGTKVGVLKYNATVEIVFQSTNLVGGTDHPMHLHGYSFYVVGWGLGNFDPNKDPLKYNLVDPPLQNTIAVPKNGWTAIRFQADNPGVWFLHCHIDRHMTWGMDMAFIVKNGRGPEAQLLPPPPDMPPC</sequence>
<dbReference type="InterPro" id="IPR045087">
    <property type="entry name" value="Cu-oxidase_fam"/>
</dbReference>
<dbReference type="InterPro" id="IPR034289">
    <property type="entry name" value="CuRO_3_LCC"/>
</dbReference>
<dbReference type="Gene3D" id="2.60.40.420">
    <property type="entry name" value="Cupredoxins - blue copper proteins"/>
    <property type="match status" value="3"/>
</dbReference>
<comment type="caution">
    <text evidence="17">The sequence shown here is derived from an EMBL/GenBank/DDBJ whole genome shotgun (WGS) entry which is preliminary data.</text>
</comment>
<feature type="domain" description="Plastocyanin-like" evidence="16">
    <location>
        <begin position="25"/>
        <end position="94"/>
    </location>
</feature>